<evidence type="ECO:0000313" key="3">
    <source>
        <dbReference type="EMBL" id="ALL53641.1"/>
    </source>
</evidence>
<dbReference type="PROSITE" id="PS00018">
    <property type="entry name" value="EF_HAND_1"/>
    <property type="match status" value="2"/>
</dbReference>
<dbReference type="GO" id="GO:0005509">
    <property type="term" value="F:calcium ion binding"/>
    <property type="evidence" value="ECO:0007669"/>
    <property type="project" value="InterPro"/>
</dbReference>
<feature type="chain" id="PRO_5008517192" description="EF-hand domain-containing protein" evidence="1">
    <location>
        <begin position="33"/>
        <end position="517"/>
    </location>
</feature>
<feature type="domain" description="EF-hand" evidence="2">
    <location>
        <begin position="185"/>
        <end position="220"/>
    </location>
</feature>
<dbReference type="Gene3D" id="1.10.238.10">
    <property type="entry name" value="EF-hand"/>
    <property type="match status" value="1"/>
</dbReference>
<dbReference type="EMBL" id="KP401859">
    <property type="protein sequence ID" value="ALL53641.1"/>
    <property type="molecule type" value="Genomic_DNA"/>
</dbReference>
<organism evidence="3">
    <name type="scientific">uncultured bacterium fosmid I5J7</name>
    <dbReference type="NCBI Taxonomy" id="1701911"/>
    <lineage>
        <taxon>Bacteria</taxon>
        <taxon>environmental samples</taxon>
    </lineage>
</organism>
<name>A0A1B0THA6_9BACT</name>
<reference evidence="3" key="1">
    <citation type="submission" date="2015-01" db="EMBL/GenBank/DDBJ databases">
        <title>Ommochrome synthesis by a marine sediment metagenomic clone in Escherichia coli is catalyzed by a bacterial hemerythrin.</title>
        <authorList>
            <person name="Strand T.A."/>
            <person name="Panzella L."/>
            <person name="Ertesvaag H."/>
            <person name="D'Errico G."/>
            <person name="D'Ischia M."/>
            <person name="Drabloes F."/>
            <person name="Valla S."/>
        </authorList>
    </citation>
    <scope>NUCLEOTIDE SEQUENCE</scope>
</reference>
<dbReference type="SUPFAM" id="SSF47473">
    <property type="entry name" value="EF-hand"/>
    <property type="match status" value="1"/>
</dbReference>
<dbReference type="InterPro" id="IPR011992">
    <property type="entry name" value="EF-hand-dom_pair"/>
</dbReference>
<protein>
    <recommendedName>
        <fullName evidence="2">EF-hand domain-containing protein</fullName>
    </recommendedName>
</protein>
<keyword evidence="1" id="KW-0732">Signal</keyword>
<proteinExistence type="predicted"/>
<evidence type="ECO:0000259" key="2">
    <source>
        <dbReference type="PROSITE" id="PS50222"/>
    </source>
</evidence>
<feature type="signal peptide" evidence="1">
    <location>
        <begin position="1"/>
        <end position="32"/>
    </location>
</feature>
<evidence type="ECO:0000256" key="1">
    <source>
        <dbReference type="SAM" id="SignalP"/>
    </source>
</evidence>
<accession>A0A1B0THA6</accession>
<dbReference type="InterPro" id="IPR018247">
    <property type="entry name" value="EF_Hand_1_Ca_BS"/>
</dbReference>
<dbReference type="InterPro" id="IPR002048">
    <property type="entry name" value="EF_hand_dom"/>
</dbReference>
<sequence>MRRFPSRVTSKLTVLSAAILLASGFAVATAWAQSEVGGIKLPASIELPEEFVRGLARIENKAELLKKALAEYTRIDADGNGVSQADLDRIWNQRKEQQRWSAKAGFFVYDTNQDDILLREEIIEAIESGPVRLRLEGKQKDQRIRLLMMLFRLRDSDNDGKLTLAEFWQFHATDRRIQTTFNRIIRPKGAEAGIMTLDFDRDGTVSRKEFTAAISQINPNRERSQIGQHNIRIAAPGCELPAAGKDELVVFVAGERGVALSTVSTAGQDEVTTASELIIEDGDEPLYVIVSSSQSVLWSFKGATQRVSRVFVSSEIRPDFERSGSGVAGIDPSRVHFVEGKHCLKPVYGTGGKAEARTMKAIWNATGREPDRIVATAKFGTARLPDGVANSELESGYLPEHLQHHRRFKRDFTGGLFSVEADKVVSLRQAEAYQVLPGYAGLQQLQEEGRIEKTDDRTYQIKKVTRIPAGLGWAGSAAKFVFMLPTGFDLPKGDLYSACVIFEATGDKVGFGAGCRQ</sequence>
<dbReference type="PROSITE" id="PS50222">
    <property type="entry name" value="EF_HAND_2"/>
    <property type="match status" value="1"/>
</dbReference>
<dbReference type="AlphaFoldDB" id="A0A1B0THA6"/>
<dbReference type="CDD" id="cd00051">
    <property type="entry name" value="EFh"/>
    <property type="match status" value="1"/>
</dbReference>